<evidence type="ECO:0000313" key="2">
    <source>
        <dbReference type="EMBL" id="KAF8434071.1"/>
    </source>
</evidence>
<evidence type="ECO:0000313" key="3">
    <source>
        <dbReference type="Proteomes" id="UP001194468"/>
    </source>
</evidence>
<evidence type="ECO:0000313" key="1">
    <source>
        <dbReference type="EMBL" id="KAF8426512.1"/>
    </source>
</evidence>
<name>A0AAD4BM50_BOLED</name>
<proteinExistence type="predicted"/>
<organism evidence="2 3">
    <name type="scientific">Boletus edulis BED1</name>
    <dbReference type="NCBI Taxonomy" id="1328754"/>
    <lineage>
        <taxon>Eukaryota</taxon>
        <taxon>Fungi</taxon>
        <taxon>Dikarya</taxon>
        <taxon>Basidiomycota</taxon>
        <taxon>Agaricomycotina</taxon>
        <taxon>Agaricomycetes</taxon>
        <taxon>Agaricomycetidae</taxon>
        <taxon>Boletales</taxon>
        <taxon>Boletineae</taxon>
        <taxon>Boletaceae</taxon>
        <taxon>Boletoideae</taxon>
        <taxon>Boletus</taxon>
    </lineage>
</organism>
<dbReference type="Proteomes" id="UP001194468">
    <property type="component" value="Unassembled WGS sequence"/>
</dbReference>
<reference evidence="2" key="2">
    <citation type="journal article" date="2020" name="Nat. Commun.">
        <title>Large-scale genome sequencing of mycorrhizal fungi provides insights into the early evolution of symbiotic traits.</title>
        <authorList>
            <person name="Miyauchi S."/>
            <person name="Kiss E."/>
            <person name="Kuo A."/>
            <person name="Drula E."/>
            <person name="Kohler A."/>
            <person name="Sanchez-Garcia M."/>
            <person name="Morin E."/>
            <person name="Andreopoulos B."/>
            <person name="Barry K.W."/>
            <person name="Bonito G."/>
            <person name="Buee M."/>
            <person name="Carver A."/>
            <person name="Chen C."/>
            <person name="Cichocki N."/>
            <person name="Clum A."/>
            <person name="Culley D."/>
            <person name="Crous P.W."/>
            <person name="Fauchery L."/>
            <person name="Girlanda M."/>
            <person name="Hayes R.D."/>
            <person name="Keri Z."/>
            <person name="LaButti K."/>
            <person name="Lipzen A."/>
            <person name="Lombard V."/>
            <person name="Magnuson J."/>
            <person name="Maillard F."/>
            <person name="Murat C."/>
            <person name="Nolan M."/>
            <person name="Ohm R.A."/>
            <person name="Pangilinan J."/>
            <person name="Pereira M.F."/>
            <person name="Perotto S."/>
            <person name="Peter M."/>
            <person name="Pfister S."/>
            <person name="Riley R."/>
            <person name="Sitrit Y."/>
            <person name="Stielow J.B."/>
            <person name="Szollosi G."/>
            <person name="Zifcakova L."/>
            <person name="Stursova M."/>
            <person name="Spatafora J.W."/>
            <person name="Tedersoo L."/>
            <person name="Vaario L.M."/>
            <person name="Yamada A."/>
            <person name="Yan M."/>
            <person name="Wang P."/>
            <person name="Xu J."/>
            <person name="Bruns T."/>
            <person name="Baldrian P."/>
            <person name="Vilgalys R."/>
            <person name="Dunand C."/>
            <person name="Henrissat B."/>
            <person name="Grigoriev I.V."/>
            <person name="Hibbett D."/>
            <person name="Nagy L.G."/>
            <person name="Martin F.M."/>
        </authorList>
    </citation>
    <scope>NUCLEOTIDE SEQUENCE</scope>
    <source>
        <strain evidence="2">BED1</strain>
    </source>
</reference>
<dbReference type="EMBL" id="WHUW01000086">
    <property type="protein sequence ID" value="KAF8426512.1"/>
    <property type="molecule type" value="Genomic_DNA"/>
</dbReference>
<reference evidence="2" key="1">
    <citation type="submission" date="2019-10" db="EMBL/GenBank/DDBJ databases">
        <authorList>
            <consortium name="DOE Joint Genome Institute"/>
            <person name="Kuo A."/>
            <person name="Miyauchi S."/>
            <person name="Kiss E."/>
            <person name="Drula E."/>
            <person name="Kohler A."/>
            <person name="Sanchez-Garcia M."/>
            <person name="Andreopoulos B."/>
            <person name="Barry K.W."/>
            <person name="Bonito G."/>
            <person name="Buee M."/>
            <person name="Carver A."/>
            <person name="Chen C."/>
            <person name="Cichocki N."/>
            <person name="Clum A."/>
            <person name="Culley D."/>
            <person name="Crous P.W."/>
            <person name="Fauchery L."/>
            <person name="Girlanda M."/>
            <person name="Hayes R."/>
            <person name="Keri Z."/>
            <person name="LaButti K."/>
            <person name="Lipzen A."/>
            <person name="Lombard V."/>
            <person name="Magnuson J."/>
            <person name="Maillard F."/>
            <person name="Morin E."/>
            <person name="Murat C."/>
            <person name="Nolan M."/>
            <person name="Ohm R."/>
            <person name="Pangilinan J."/>
            <person name="Pereira M."/>
            <person name="Perotto S."/>
            <person name="Peter M."/>
            <person name="Riley R."/>
            <person name="Sitrit Y."/>
            <person name="Stielow B."/>
            <person name="Szollosi G."/>
            <person name="Zifcakova L."/>
            <person name="Stursova M."/>
            <person name="Spatafora J.W."/>
            <person name="Tedersoo L."/>
            <person name="Vaario L.-M."/>
            <person name="Yamada A."/>
            <person name="Yan M."/>
            <person name="Wang P."/>
            <person name="Xu J."/>
            <person name="Bruns T."/>
            <person name="Baldrian P."/>
            <person name="Vilgalys R."/>
            <person name="Henrissat B."/>
            <person name="Grigoriev I.V."/>
            <person name="Hibbett D."/>
            <person name="Nagy L.G."/>
            <person name="Martin F.M."/>
        </authorList>
    </citation>
    <scope>NUCLEOTIDE SEQUENCE</scope>
    <source>
        <strain evidence="2">BED1</strain>
    </source>
</reference>
<gene>
    <name evidence="2" type="ORF">L210DRAFT_3553979</name>
    <name evidence="1" type="ORF">L210DRAFT_3566104</name>
</gene>
<accession>A0AAD4BM50</accession>
<dbReference type="EMBL" id="WHUW01000030">
    <property type="protein sequence ID" value="KAF8434071.1"/>
    <property type="molecule type" value="Genomic_DNA"/>
</dbReference>
<dbReference type="AlphaFoldDB" id="A0AAD4BM50"/>
<comment type="caution">
    <text evidence="2">The sequence shown here is derived from an EMBL/GenBank/DDBJ whole genome shotgun (WGS) entry which is preliminary data.</text>
</comment>
<keyword evidence="3" id="KW-1185">Reference proteome</keyword>
<protein>
    <submittedName>
        <fullName evidence="2">Uncharacterized protein</fullName>
    </submittedName>
</protein>
<sequence>MDTAQDCYSRFCVFSSEHPKTCSYCWLTCKHGHGKTRKIHGGSPSYVCHGCAPRTRRSPAWKRPRPAHPNYSGRDVVSVATRNFWDIARFLAR</sequence>